<keyword evidence="2 8" id="KW-0489">Methyltransferase</keyword>
<evidence type="ECO:0000256" key="8">
    <source>
        <dbReference type="PROSITE-ProRule" id="PRU00958"/>
    </source>
</evidence>
<keyword evidence="4 8" id="KW-0949">S-adenosyl-L-methionine</keyword>
<keyword evidence="5 8" id="KW-0819">tRNA processing</keyword>
<evidence type="ECO:0000256" key="3">
    <source>
        <dbReference type="ARBA" id="ARBA00022679"/>
    </source>
</evidence>
<sequence>MDLCLQGFTEVIEGLAKICVPDPKLYVRIDGAYEPAWAPVFYNPNMVENRDIAVEVVEYLVRNTSNKELVVVDPLAATGVRSIRIALEVSKAEYIKSIMGDISEESIKIMKINARLNKLEDRVDIERSDANELMYKLRRLGLKLSYIDVDPFGSPVPFTCSAVSTIKRGGVIAFTATDLAVLEGKHQDKIIRRYGVMGSLTPISKDVSVRVLLSYIARIASSLDKYIEPLVSYVYKHYVRVYVRIYEGANRALNQMKTCLKALRICTRCGYSYIDDDGDQKSLCSFCRSPTIKVAPVWICKTMNKDLIRSLVEDIASKPWMQKSSKQLLKQLDDYAVIDEITVRLSLLARALRTNTPSRDKVVECLRNIGYKAAKSYTYADGIVSSASIYDIVQCFK</sequence>
<dbReference type="Gene3D" id="3.30.56.70">
    <property type="entry name" value="N2,N2-dimethylguanosine tRNA methyltransferase, C-terminal domain"/>
    <property type="match status" value="1"/>
</dbReference>
<dbReference type="EMBL" id="DTBD01000006">
    <property type="protein sequence ID" value="HGQ63783.1"/>
    <property type="molecule type" value="Genomic_DNA"/>
</dbReference>
<keyword evidence="1 8" id="KW-0820">tRNA-binding</keyword>
<dbReference type="InterPro" id="IPR002905">
    <property type="entry name" value="Trm1"/>
</dbReference>
<evidence type="ECO:0000256" key="1">
    <source>
        <dbReference type="ARBA" id="ARBA00022555"/>
    </source>
</evidence>
<dbReference type="Pfam" id="PF02005">
    <property type="entry name" value="TRM"/>
    <property type="match status" value="1"/>
</dbReference>
<dbReference type="PROSITE" id="PS51626">
    <property type="entry name" value="SAM_MT_TRM1"/>
    <property type="match status" value="1"/>
</dbReference>
<comment type="caution">
    <text evidence="11">The sequence shown here is derived from an EMBL/GenBank/DDBJ whole genome shotgun (WGS) entry which is preliminary data.</text>
</comment>
<keyword evidence="6 8" id="KW-0694">RNA-binding</keyword>
<dbReference type="Gene3D" id="3.40.50.150">
    <property type="entry name" value="Vaccinia Virus protein VP39"/>
    <property type="match status" value="1"/>
</dbReference>
<evidence type="ECO:0000313" key="11">
    <source>
        <dbReference type="EMBL" id="HGQ63783.1"/>
    </source>
</evidence>
<protein>
    <recommendedName>
        <fullName evidence="7">tRNA (guanine(26)-N(2))-dimethyltransferase</fullName>
        <ecNumber evidence="7">2.1.1.216</ecNumber>
    </recommendedName>
</protein>
<evidence type="ECO:0000256" key="9">
    <source>
        <dbReference type="SAM" id="Coils"/>
    </source>
</evidence>
<keyword evidence="9" id="KW-0175">Coiled coil</keyword>
<gene>
    <name evidence="11" type="ORF">ENU08_00850</name>
    <name evidence="10" type="ORF">ENU41_06985</name>
</gene>
<dbReference type="InterPro" id="IPR029063">
    <property type="entry name" value="SAM-dependent_MTases_sf"/>
</dbReference>
<dbReference type="EC" id="2.1.1.216" evidence="7"/>
<dbReference type="GO" id="GO:0002940">
    <property type="term" value="P:tRNA N2-guanine methylation"/>
    <property type="evidence" value="ECO:0007669"/>
    <property type="project" value="TreeGrafter"/>
</dbReference>
<dbReference type="InterPro" id="IPR042296">
    <property type="entry name" value="tRNA_met_Trm1_C"/>
</dbReference>
<name>A0A7C4NIU5_9CREN</name>
<evidence type="ECO:0000256" key="5">
    <source>
        <dbReference type="ARBA" id="ARBA00022694"/>
    </source>
</evidence>
<keyword evidence="3 8" id="KW-0808">Transferase</keyword>
<comment type="similarity">
    <text evidence="8">Belongs to the class I-like SAM-binding methyltransferase superfamily. Trm1 family.</text>
</comment>
<evidence type="ECO:0000256" key="7">
    <source>
        <dbReference type="ARBA" id="ARBA00039099"/>
    </source>
</evidence>
<evidence type="ECO:0000256" key="4">
    <source>
        <dbReference type="ARBA" id="ARBA00022691"/>
    </source>
</evidence>
<dbReference type="GO" id="GO:0160104">
    <property type="term" value="F:tRNA (guanine(26)-N2)-dimethyltransferase activity"/>
    <property type="evidence" value="ECO:0007669"/>
    <property type="project" value="UniProtKB-EC"/>
</dbReference>
<feature type="coiled-coil region" evidence="9">
    <location>
        <begin position="102"/>
        <end position="136"/>
    </location>
</feature>
<evidence type="ECO:0000256" key="2">
    <source>
        <dbReference type="ARBA" id="ARBA00022603"/>
    </source>
</evidence>
<evidence type="ECO:0000313" key="10">
    <source>
        <dbReference type="EMBL" id="HGQ36403.1"/>
    </source>
</evidence>
<dbReference type="SUPFAM" id="SSF53335">
    <property type="entry name" value="S-adenosyl-L-methionine-dependent methyltransferases"/>
    <property type="match status" value="1"/>
</dbReference>
<accession>A0A7C4NIU5</accession>
<dbReference type="PANTHER" id="PTHR10631:SF3">
    <property type="entry name" value="TRNA (GUANINE(26)-N(2))-DIMETHYLTRANSFERASE"/>
    <property type="match status" value="1"/>
</dbReference>
<dbReference type="GO" id="GO:0000049">
    <property type="term" value="F:tRNA binding"/>
    <property type="evidence" value="ECO:0007669"/>
    <property type="project" value="UniProtKB-UniRule"/>
</dbReference>
<proteinExistence type="inferred from homology"/>
<evidence type="ECO:0000256" key="6">
    <source>
        <dbReference type="ARBA" id="ARBA00022884"/>
    </source>
</evidence>
<reference evidence="11" key="1">
    <citation type="journal article" date="2020" name="mSystems">
        <title>Genome- and Community-Level Interaction Insights into Carbon Utilization and Element Cycling Functions of Hydrothermarchaeota in Hydrothermal Sediment.</title>
        <authorList>
            <person name="Zhou Z."/>
            <person name="Liu Y."/>
            <person name="Xu W."/>
            <person name="Pan J."/>
            <person name="Luo Z.H."/>
            <person name="Li M."/>
        </authorList>
    </citation>
    <scope>NUCLEOTIDE SEQUENCE [LARGE SCALE GENOMIC DNA]</scope>
    <source>
        <strain evidence="11">SpSt-637</strain>
        <strain evidence="10">SpSt-667</strain>
    </source>
</reference>
<dbReference type="PANTHER" id="PTHR10631">
    <property type="entry name" value="N 2 ,N 2 -DIMETHYLGUANOSINE TRNA METHYLTRANSFERASE"/>
    <property type="match status" value="1"/>
</dbReference>
<dbReference type="AlphaFoldDB" id="A0A7C4NIU5"/>
<organism evidence="11">
    <name type="scientific">Ignisphaera aggregans</name>
    <dbReference type="NCBI Taxonomy" id="334771"/>
    <lineage>
        <taxon>Archaea</taxon>
        <taxon>Thermoproteota</taxon>
        <taxon>Thermoprotei</taxon>
        <taxon>Desulfurococcales</taxon>
        <taxon>Desulfurococcaceae</taxon>
        <taxon>Ignisphaera</taxon>
    </lineage>
</organism>
<dbReference type="EMBL" id="DTCK01000041">
    <property type="protein sequence ID" value="HGQ36403.1"/>
    <property type="molecule type" value="Genomic_DNA"/>
</dbReference>